<reference evidence="8" key="1">
    <citation type="submission" date="2007-06" db="EMBL/GenBank/DDBJ databases">
        <title>Complete sequence of Methanococcus aeolicus Nankai-3.</title>
        <authorList>
            <consortium name="US DOE Joint Genome Institute"/>
            <person name="Copeland A."/>
            <person name="Lucas S."/>
            <person name="Lapidus A."/>
            <person name="Barry K."/>
            <person name="Glavina del Rio T."/>
            <person name="Dalin E."/>
            <person name="Tice H."/>
            <person name="Pitluck S."/>
            <person name="Chain P."/>
            <person name="Malfatti S."/>
            <person name="Shin M."/>
            <person name="Vergez L."/>
            <person name="Schmutz J."/>
            <person name="Larimer F."/>
            <person name="Land M."/>
            <person name="Hauser L."/>
            <person name="Kyrpides N."/>
            <person name="Lykidis A."/>
            <person name="Sieprawska-Lupa M."/>
            <person name="Whitman W.B."/>
            <person name="Richardson P."/>
        </authorList>
    </citation>
    <scope>NUCLEOTIDE SEQUENCE [LARGE SCALE GENOMIC DNA]</scope>
    <source>
        <strain evidence="8">Nankai-3</strain>
    </source>
</reference>
<feature type="transmembrane region" description="Helical" evidence="6">
    <location>
        <begin position="12"/>
        <end position="30"/>
    </location>
</feature>
<dbReference type="KEGG" id="mae:Maeo_1355"/>
<dbReference type="eggNOG" id="arCOG03079">
    <property type="taxonomic scope" value="Archaea"/>
</dbReference>
<dbReference type="PANTHER" id="PTHR33932:SF4">
    <property type="entry name" value="NA(+)_H(+) ANTIPORTER SUBUNIT B"/>
    <property type="match status" value="1"/>
</dbReference>
<dbReference type="HOGENOM" id="CLU_069132_3_0_2"/>
<keyword evidence="5 6" id="KW-0472">Membrane</keyword>
<feature type="transmembrane region" description="Helical" evidence="6">
    <location>
        <begin position="235"/>
        <end position="259"/>
    </location>
</feature>
<dbReference type="EMBL" id="CP000743">
    <property type="protein sequence ID" value="ABR56931.1"/>
    <property type="molecule type" value="Genomic_DNA"/>
</dbReference>
<proteinExistence type="predicted"/>
<dbReference type="NCBIfam" id="NF004924">
    <property type="entry name" value="PRK06281.1"/>
    <property type="match status" value="1"/>
</dbReference>
<keyword evidence="4 6" id="KW-1133">Transmembrane helix</keyword>
<keyword evidence="2" id="KW-1003">Cell membrane</keyword>
<dbReference type="PANTHER" id="PTHR33932">
    <property type="entry name" value="NA(+)/H(+) ANTIPORTER SUBUNIT B"/>
    <property type="match status" value="1"/>
</dbReference>
<dbReference type="RefSeq" id="WP_011974063.1">
    <property type="nucleotide sequence ID" value="NC_009635.1"/>
</dbReference>
<sequence>MDNNMSREVAVGLSFMFFGTAILYSLYGLSVSEGVNAIYLSSSNYIIPNLVSAVLFDWRSFDTLGECLILVNSVIVVGMVFGRGLFSLEFLKEAYGKKQDNKEQQKQEEEFEKTHTIDYGFTPLIKVLAMPMSIILMVLGVIVILGGHITPGGGFQGGALIAAAYILAILGYGTKNCPINFSHHYLESLETFGALAFMILGLVGMVISGSYLFNFNELFGMNIFPSPAGLESVGIIPYLNTAVGLKVLAGLSTITFLLTGEKVILGNIKDDN</sequence>
<name>A6UWQ9_META3</name>
<dbReference type="Pfam" id="PF04039">
    <property type="entry name" value="MnhB"/>
    <property type="match status" value="1"/>
</dbReference>
<dbReference type="NCBIfam" id="NF006248">
    <property type="entry name" value="PRK08386.1"/>
    <property type="match status" value="1"/>
</dbReference>
<evidence type="ECO:0000256" key="2">
    <source>
        <dbReference type="ARBA" id="ARBA00022475"/>
    </source>
</evidence>
<organism evidence="8 9">
    <name type="scientific">Methanococcus aeolicus (strain ATCC BAA-1280 / DSM 17508 / OCM 812 / Nankai-3)</name>
    <dbReference type="NCBI Taxonomy" id="419665"/>
    <lineage>
        <taxon>Archaea</taxon>
        <taxon>Methanobacteriati</taxon>
        <taxon>Methanobacteriota</taxon>
        <taxon>Methanomada group</taxon>
        <taxon>Methanococci</taxon>
        <taxon>Methanococcales</taxon>
        <taxon>Methanococcaceae</taxon>
        <taxon>Methanococcus</taxon>
    </lineage>
</organism>
<gene>
    <name evidence="8" type="ordered locus">Maeo_1355</name>
</gene>
<dbReference type="GeneID" id="5327577"/>
<keyword evidence="3 6" id="KW-0812">Transmembrane</keyword>
<protein>
    <submittedName>
        <fullName evidence="8">Na+ antiporter MnhB subunit-related protein</fullName>
    </submittedName>
</protein>
<keyword evidence="9" id="KW-1185">Reference proteome</keyword>
<evidence type="ECO:0000256" key="5">
    <source>
        <dbReference type="ARBA" id="ARBA00023136"/>
    </source>
</evidence>
<evidence type="ECO:0000256" key="1">
    <source>
        <dbReference type="ARBA" id="ARBA00004651"/>
    </source>
</evidence>
<dbReference type="InterPro" id="IPR007182">
    <property type="entry name" value="MnhB"/>
</dbReference>
<feature type="transmembrane region" description="Helical" evidence="6">
    <location>
        <begin position="194"/>
        <end position="215"/>
    </location>
</feature>
<evidence type="ECO:0000256" key="3">
    <source>
        <dbReference type="ARBA" id="ARBA00022692"/>
    </source>
</evidence>
<feature type="transmembrane region" description="Helical" evidence="6">
    <location>
        <begin position="68"/>
        <end position="88"/>
    </location>
</feature>
<feature type="transmembrane region" description="Helical" evidence="6">
    <location>
        <begin position="155"/>
        <end position="173"/>
    </location>
</feature>
<dbReference type="InterPro" id="IPR050622">
    <property type="entry name" value="CPA3_antiporter_subunitB"/>
</dbReference>
<dbReference type="NCBIfam" id="NF009229">
    <property type="entry name" value="PRK12579.1"/>
    <property type="match status" value="1"/>
</dbReference>
<evidence type="ECO:0000256" key="4">
    <source>
        <dbReference type="ARBA" id="ARBA00022989"/>
    </source>
</evidence>
<evidence type="ECO:0000313" key="8">
    <source>
        <dbReference type="EMBL" id="ABR56931.1"/>
    </source>
</evidence>
<evidence type="ECO:0000313" key="9">
    <source>
        <dbReference type="Proteomes" id="UP000001106"/>
    </source>
</evidence>
<evidence type="ECO:0000259" key="7">
    <source>
        <dbReference type="Pfam" id="PF04039"/>
    </source>
</evidence>
<feature type="domain" description="Na+/H+ antiporter MnhB subunit-related protein" evidence="7">
    <location>
        <begin position="125"/>
        <end position="252"/>
    </location>
</feature>
<feature type="transmembrane region" description="Helical" evidence="6">
    <location>
        <begin position="127"/>
        <end position="149"/>
    </location>
</feature>
<comment type="subcellular location">
    <subcellularLocation>
        <location evidence="1">Cell membrane</location>
        <topology evidence="1">Multi-pass membrane protein</topology>
    </subcellularLocation>
</comment>
<evidence type="ECO:0000256" key="6">
    <source>
        <dbReference type="SAM" id="Phobius"/>
    </source>
</evidence>
<dbReference type="OrthoDB" id="19265at2157"/>
<dbReference type="STRING" id="419665.Maeo_1355"/>
<dbReference type="AlphaFoldDB" id="A6UWQ9"/>
<accession>A6UWQ9</accession>
<dbReference type="Proteomes" id="UP000001106">
    <property type="component" value="Chromosome"/>
</dbReference>
<dbReference type="GO" id="GO:0005886">
    <property type="term" value="C:plasma membrane"/>
    <property type="evidence" value="ECO:0007669"/>
    <property type="project" value="UniProtKB-SubCell"/>
</dbReference>